<keyword evidence="2" id="KW-0812">Transmembrane</keyword>
<evidence type="ECO:0000256" key="2">
    <source>
        <dbReference type="SAM" id="Phobius"/>
    </source>
</evidence>
<reference evidence="4" key="1">
    <citation type="journal article" date="2019" name="Int. J. Syst. Evol. Microbiol.">
        <title>The Global Catalogue of Microorganisms (GCM) 10K type strain sequencing project: providing services to taxonomists for standard genome sequencing and annotation.</title>
        <authorList>
            <consortium name="The Broad Institute Genomics Platform"/>
            <consortium name="The Broad Institute Genome Sequencing Center for Infectious Disease"/>
            <person name="Wu L."/>
            <person name="Ma J."/>
        </authorList>
    </citation>
    <scope>NUCLEOTIDE SEQUENCE [LARGE SCALE GENOMIC DNA]</scope>
    <source>
        <strain evidence="4">NBRC 108565</strain>
    </source>
</reference>
<name>A0ABM8G0X6_9CELL</name>
<dbReference type="EMBL" id="AP027729">
    <property type="protein sequence ID" value="BDZ41699.1"/>
    <property type="molecule type" value="Genomic_DNA"/>
</dbReference>
<dbReference type="InterPro" id="IPR005325">
    <property type="entry name" value="DUF308_memb"/>
</dbReference>
<dbReference type="Proteomes" id="UP001321475">
    <property type="component" value="Chromosome"/>
</dbReference>
<evidence type="ECO:0000313" key="4">
    <source>
        <dbReference type="Proteomes" id="UP001321475"/>
    </source>
</evidence>
<dbReference type="Pfam" id="PF03729">
    <property type="entry name" value="DUF308"/>
    <property type="match status" value="1"/>
</dbReference>
<keyword evidence="4" id="KW-1185">Reference proteome</keyword>
<feature type="compositionally biased region" description="Low complexity" evidence="1">
    <location>
        <begin position="233"/>
        <end position="250"/>
    </location>
</feature>
<feature type="compositionally biased region" description="Pro residues" evidence="1">
    <location>
        <begin position="259"/>
        <end position="273"/>
    </location>
</feature>
<keyword evidence="2" id="KW-0472">Membrane</keyword>
<dbReference type="RefSeq" id="WP_286218801.1">
    <property type="nucleotide sequence ID" value="NZ_AP027729.1"/>
</dbReference>
<sequence length="363" mass="37886">MARTTSTEKAGTNGKAAKEPRAFRRVWWIPVVRGLVHLVLGLVLLLEPMQTLEKVPWIFGGFLVVDAVLLLLQGLVQRKQLGSVWWVVQAVVNLGFGVAIAFWPNITEVALYYLLVVWVLVIGVTAIIGASFLTRNRDLAGSWMLAFGLVSTLFGLTLLTQNLGDEGLLFVAIVFSLYAVVAGAVLLVSGFAVRAMARELRELREQAVAAGVVVTGGSVLGGAAVAPVVAAPHTEPAPEPAAAGEPTGEPSPERAPEPTAAPEPAPEPTPLDPAPARDDSPAAEDTPPSTDSPASEPTPLDRAPGAAGSAPDSGTDRTPSGTPDEPGTTTGPTTGSSTDPVVGTSETSEDRPARRMPWHRDAD</sequence>
<dbReference type="PANTHER" id="PTHR34989:SF1">
    <property type="entry name" value="PROTEIN HDED"/>
    <property type="match status" value="1"/>
</dbReference>
<feature type="transmembrane region" description="Helical" evidence="2">
    <location>
        <begin position="57"/>
        <end position="76"/>
    </location>
</feature>
<feature type="transmembrane region" description="Helical" evidence="2">
    <location>
        <begin position="167"/>
        <end position="195"/>
    </location>
</feature>
<feature type="transmembrane region" description="Helical" evidence="2">
    <location>
        <begin position="83"/>
        <end position="104"/>
    </location>
</feature>
<protein>
    <submittedName>
        <fullName evidence="3">Uncharacterized protein</fullName>
    </submittedName>
</protein>
<dbReference type="PANTHER" id="PTHR34989">
    <property type="entry name" value="PROTEIN HDED"/>
    <property type="match status" value="1"/>
</dbReference>
<evidence type="ECO:0000256" key="1">
    <source>
        <dbReference type="SAM" id="MobiDB-lite"/>
    </source>
</evidence>
<feature type="transmembrane region" description="Helical" evidence="2">
    <location>
        <begin position="110"/>
        <end position="133"/>
    </location>
</feature>
<keyword evidence="2" id="KW-1133">Transmembrane helix</keyword>
<feature type="transmembrane region" description="Helical" evidence="2">
    <location>
        <begin position="140"/>
        <end position="161"/>
    </location>
</feature>
<feature type="transmembrane region" description="Helical" evidence="2">
    <location>
        <begin position="207"/>
        <end position="230"/>
    </location>
</feature>
<feature type="region of interest" description="Disordered" evidence="1">
    <location>
        <begin position="233"/>
        <end position="363"/>
    </location>
</feature>
<gene>
    <name evidence="3" type="ORF">GCM10025865_09980</name>
</gene>
<dbReference type="InterPro" id="IPR052712">
    <property type="entry name" value="Acid_resist_chaperone_HdeD"/>
</dbReference>
<feature type="compositionally biased region" description="Basic and acidic residues" evidence="1">
    <location>
        <begin position="348"/>
        <end position="363"/>
    </location>
</feature>
<proteinExistence type="predicted"/>
<feature type="transmembrane region" description="Helical" evidence="2">
    <location>
        <begin position="26"/>
        <end position="45"/>
    </location>
</feature>
<feature type="compositionally biased region" description="Low complexity" evidence="1">
    <location>
        <begin position="303"/>
        <end position="340"/>
    </location>
</feature>
<evidence type="ECO:0000313" key="3">
    <source>
        <dbReference type="EMBL" id="BDZ41699.1"/>
    </source>
</evidence>
<organism evidence="3 4">
    <name type="scientific">Paraoerskovia sediminicola</name>
    <dbReference type="NCBI Taxonomy" id="1138587"/>
    <lineage>
        <taxon>Bacteria</taxon>
        <taxon>Bacillati</taxon>
        <taxon>Actinomycetota</taxon>
        <taxon>Actinomycetes</taxon>
        <taxon>Micrococcales</taxon>
        <taxon>Cellulomonadaceae</taxon>
        <taxon>Paraoerskovia</taxon>
    </lineage>
</organism>
<accession>A0ABM8G0X6</accession>